<protein>
    <recommendedName>
        <fullName evidence="3">Htaa domain-containing protein</fullName>
    </recommendedName>
</protein>
<sequence>MEVAEGDFEFAGGRLETGSFVGDLDNTQAGELSVGEAHPSTDIAGSYSQGPGATLSITVTGASAVPLLQVDGDLLVDGALKVLPADGSVSFQVGDTITLLGWSGGLTGTFAAVDIAVPLAPGLAWDTSALYTTGEITVVPAT</sequence>
<evidence type="ECO:0008006" key="3">
    <source>
        <dbReference type="Google" id="ProtNLM"/>
    </source>
</evidence>
<evidence type="ECO:0000313" key="2">
    <source>
        <dbReference type="Proteomes" id="UP000075604"/>
    </source>
</evidence>
<comment type="caution">
    <text evidence="1">The sequence shown here is derived from an EMBL/GenBank/DDBJ whole genome shotgun (WGS) entry which is preliminary data.</text>
</comment>
<reference evidence="1 2" key="1">
    <citation type="submission" date="2014-02" db="EMBL/GenBank/DDBJ databases">
        <title>The small core and large imbalanced accessory genome model reveals a collaborative survival strategy of Sorangium cellulosum strains in nature.</title>
        <authorList>
            <person name="Han K."/>
            <person name="Peng R."/>
            <person name="Blom J."/>
            <person name="Li Y.-Z."/>
        </authorList>
    </citation>
    <scope>NUCLEOTIDE SEQUENCE [LARGE SCALE GENOMIC DNA]</scope>
    <source>
        <strain evidence="1 2">So0157-18</strain>
    </source>
</reference>
<dbReference type="EMBL" id="JELX01000795">
    <property type="protein sequence ID" value="KYF61508.1"/>
    <property type="molecule type" value="Genomic_DNA"/>
</dbReference>
<proteinExistence type="predicted"/>
<dbReference type="AlphaFoldDB" id="A0A150Q1L8"/>
<name>A0A150Q1L8_SORCE</name>
<evidence type="ECO:0000313" key="1">
    <source>
        <dbReference type="EMBL" id="KYF61508.1"/>
    </source>
</evidence>
<organism evidence="1 2">
    <name type="scientific">Sorangium cellulosum</name>
    <name type="common">Polyangium cellulosum</name>
    <dbReference type="NCBI Taxonomy" id="56"/>
    <lineage>
        <taxon>Bacteria</taxon>
        <taxon>Pseudomonadati</taxon>
        <taxon>Myxococcota</taxon>
        <taxon>Polyangia</taxon>
        <taxon>Polyangiales</taxon>
        <taxon>Polyangiaceae</taxon>
        <taxon>Sorangium</taxon>
    </lineage>
</organism>
<gene>
    <name evidence="1" type="ORF">BE04_22575</name>
</gene>
<accession>A0A150Q1L8</accession>
<dbReference type="Proteomes" id="UP000075604">
    <property type="component" value="Unassembled WGS sequence"/>
</dbReference>